<dbReference type="Pfam" id="PF13489">
    <property type="entry name" value="Methyltransf_23"/>
    <property type="match status" value="1"/>
</dbReference>
<keyword evidence="2" id="KW-0808">Transferase</keyword>
<feature type="coiled-coil region" evidence="1">
    <location>
        <begin position="261"/>
        <end position="351"/>
    </location>
</feature>
<keyword evidence="2" id="KW-0489">Methyltransferase</keyword>
<sequence length="386" mass="43084">MARYLSARDACKGQDVLDIACGEGYGSWLMRQWGATSVLGIDVSEDAVRRAQVRFQDPAVTYRAAPAENLQEIVGDKRFGLIVSLETIEHLNDPRAFLQNLKAVAAPGATIIVSAPNDHWYFKDGGTNPYHLHRFTRAEFQQLAEDVLGPATSWHLGTLAVGFGMFDEAGEAKRARSNDTQDRMLEYVDLAPGIFVPMQDDVAPVPEETSYYVGVWGPAKIGPALFAGYPVSMDIGRQELFPGDALWGTRISAERTRAAVAANFQKSLEVAENNRAQLQTLLETAEQSRSAIEAQLHFCEHENEALLVGVRAAKAENQLVWEAIARHEDQNRILQDALRNQQDALNEANQRLASVPWRIVRIWFAIRRRVPKPILRFIGALLARRR</sequence>
<organism evidence="2 3">
    <name type="scientific">Caballeronia jiangsuensis</name>
    <dbReference type="NCBI Taxonomy" id="1458357"/>
    <lineage>
        <taxon>Bacteria</taxon>
        <taxon>Pseudomonadati</taxon>
        <taxon>Pseudomonadota</taxon>
        <taxon>Betaproteobacteria</taxon>
        <taxon>Burkholderiales</taxon>
        <taxon>Burkholderiaceae</taxon>
        <taxon>Caballeronia</taxon>
    </lineage>
</organism>
<proteinExistence type="predicted"/>
<dbReference type="EMBL" id="JAQQDB010000005">
    <property type="protein sequence ID" value="MFM0517247.1"/>
    <property type="molecule type" value="Genomic_DNA"/>
</dbReference>
<evidence type="ECO:0000313" key="3">
    <source>
        <dbReference type="Proteomes" id="UP001629462"/>
    </source>
</evidence>
<dbReference type="GO" id="GO:0032259">
    <property type="term" value="P:methylation"/>
    <property type="evidence" value="ECO:0007669"/>
    <property type="project" value="UniProtKB-KW"/>
</dbReference>
<keyword evidence="1" id="KW-0175">Coiled coil</keyword>
<evidence type="ECO:0000313" key="2">
    <source>
        <dbReference type="EMBL" id="MFM0517247.1"/>
    </source>
</evidence>
<gene>
    <name evidence="2" type="ORF">PQR08_07395</name>
</gene>
<dbReference type="CDD" id="cd02440">
    <property type="entry name" value="AdoMet_MTases"/>
    <property type="match status" value="1"/>
</dbReference>
<dbReference type="GO" id="GO:0008168">
    <property type="term" value="F:methyltransferase activity"/>
    <property type="evidence" value="ECO:0007669"/>
    <property type="project" value="UniProtKB-KW"/>
</dbReference>
<accession>A0ABW9CH33</accession>
<dbReference type="RefSeq" id="WP_408161199.1">
    <property type="nucleotide sequence ID" value="NZ_JAQQDB010000005.1"/>
</dbReference>
<keyword evidence="3" id="KW-1185">Reference proteome</keyword>
<comment type="caution">
    <text evidence="2">The sequence shown here is derived from an EMBL/GenBank/DDBJ whole genome shotgun (WGS) entry which is preliminary data.</text>
</comment>
<dbReference type="SUPFAM" id="SSF53335">
    <property type="entry name" value="S-adenosyl-L-methionine-dependent methyltransferases"/>
    <property type="match status" value="1"/>
</dbReference>
<dbReference type="InterPro" id="IPR029063">
    <property type="entry name" value="SAM-dependent_MTases_sf"/>
</dbReference>
<dbReference type="Proteomes" id="UP001629462">
    <property type="component" value="Unassembled WGS sequence"/>
</dbReference>
<protein>
    <submittedName>
        <fullName evidence="2">Methyltransferase domain-containing protein</fullName>
    </submittedName>
</protein>
<reference evidence="2 3" key="1">
    <citation type="journal article" date="2024" name="Chem. Sci.">
        <title>Discovery of megapolipeptins by genome mining of a Burkholderiales bacteria collection.</title>
        <authorList>
            <person name="Paulo B.S."/>
            <person name="Recchia M.J.J."/>
            <person name="Lee S."/>
            <person name="Fergusson C.H."/>
            <person name="Romanowski S.B."/>
            <person name="Hernandez A."/>
            <person name="Krull N."/>
            <person name="Liu D.Y."/>
            <person name="Cavanagh H."/>
            <person name="Bos A."/>
            <person name="Gray C.A."/>
            <person name="Murphy B.T."/>
            <person name="Linington R.G."/>
            <person name="Eustaquio A.S."/>
        </authorList>
    </citation>
    <scope>NUCLEOTIDE SEQUENCE [LARGE SCALE GENOMIC DNA]</scope>
    <source>
        <strain evidence="2 3">RL17-374-BIF-D</strain>
    </source>
</reference>
<dbReference type="PANTHER" id="PTHR43861">
    <property type="entry name" value="TRANS-ACONITATE 2-METHYLTRANSFERASE-RELATED"/>
    <property type="match status" value="1"/>
</dbReference>
<dbReference type="Gene3D" id="3.40.50.150">
    <property type="entry name" value="Vaccinia Virus protein VP39"/>
    <property type="match status" value="1"/>
</dbReference>
<evidence type="ECO:0000256" key="1">
    <source>
        <dbReference type="SAM" id="Coils"/>
    </source>
</evidence>
<name>A0ABW9CH33_9BURK</name>